<dbReference type="GO" id="GO:0016887">
    <property type="term" value="F:ATP hydrolysis activity"/>
    <property type="evidence" value="ECO:0007669"/>
    <property type="project" value="InterPro"/>
</dbReference>
<evidence type="ECO:0000256" key="3">
    <source>
        <dbReference type="ARBA" id="ARBA00022741"/>
    </source>
</evidence>
<dbReference type="EMBL" id="BMKR01000032">
    <property type="protein sequence ID" value="GGG01531.1"/>
    <property type="molecule type" value="Genomic_DNA"/>
</dbReference>
<accession>A0A917CYE4</accession>
<evidence type="ECO:0000259" key="5">
    <source>
        <dbReference type="PROSITE" id="PS50893"/>
    </source>
</evidence>
<dbReference type="PROSITE" id="PS50893">
    <property type="entry name" value="ABC_TRANSPORTER_2"/>
    <property type="match status" value="1"/>
</dbReference>
<dbReference type="AlphaFoldDB" id="A0A917CYE4"/>
<dbReference type="SUPFAM" id="SSF52540">
    <property type="entry name" value="P-loop containing nucleoside triphosphate hydrolases"/>
    <property type="match status" value="1"/>
</dbReference>
<evidence type="ECO:0000256" key="4">
    <source>
        <dbReference type="ARBA" id="ARBA00022840"/>
    </source>
</evidence>
<organism evidence="6 7">
    <name type="scientific">Paenibacillus albidus</name>
    <dbReference type="NCBI Taxonomy" id="2041023"/>
    <lineage>
        <taxon>Bacteria</taxon>
        <taxon>Bacillati</taxon>
        <taxon>Bacillota</taxon>
        <taxon>Bacilli</taxon>
        <taxon>Bacillales</taxon>
        <taxon>Paenibacillaceae</taxon>
        <taxon>Paenibacillus</taxon>
    </lineage>
</organism>
<dbReference type="InterPro" id="IPR003593">
    <property type="entry name" value="AAA+_ATPase"/>
</dbReference>
<evidence type="ECO:0000313" key="7">
    <source>
        <dbReference type="Proteomes" id="UP000637643"/>
    </source>
</evidence>
<dbReference type="Gene3D" id="3.40.50.300">
    <property type="entry name" value="P-loop containing nucleotide triphosphate hydrolases"/>
    <property type="match status" value="1"/>
</dbReference>
<evidence type="ECO:0000313" key="6">
    <source>
        <dbReference type="EMBL" id="GGG01531.1"/>
    </source>
</evidence>
<comment type="similarity">
    <text evidence="1">Belongs to the ABC transporter superfamily.</text>
</comment>
<sequence length="300" mass="32976">MKSIIFKASGISKHYGGVAALDGLNMQIEQGDIYGFVGENGAGKSTLMKIICGLVYPTQGSLELLGTTELSKARARLGVLIEHPALYPHMNAEQNLQFYCKLYGITDTGRIGNVLRLVGLAHVGTKNTSDYSLGMRQRLGLAIALLNNPVFMILDEPTNGLDPAGIVEMRRILTRLVAEEGVTILISSHMLSELQLLATKFGFIHKGRLIHEVTAQELLRSAESQICIKTSEPEAAIKVLEHELHIHDIAATERGELMISKDLTDLEQLMSIFIKQGIPIEGIQLSLTNLEHYYMDLIGE</sequence>
<reference evidence="6" key="2">
    <citation type="submission" date="2020-09" db="EMBL/GenBank/DDBJ databases">
        <authorList>
            <person name="Sun Q."/>
            <person name="Zhou Y."/>
        </authorList>
    </citation>
    <scope>NUCLEOTIDE SEQUENCE</scope>
    <source>
        <strain evidence="6">CGMCC 1.16134</strain>
    </source>
</reference>
<dbReference type="InterPro" id="IPR017871">
    <property type="entry name" value="ABC_transporter-like_CS"/>
</dbReference>
<dbReference type="GO" id="GO:0005524">
    <property type="term" value="F:ATP binding"/>
    <property type="evidence" value="ECO:0007669"/>
    <property type="project" value="UniProtKB-KW"/>
</dbReference>
<dbReference type="InterPro" id="IPR027417">
    <property type="entry name" value="P-loop_NTPase"/>
</dbReference>
<reference evidence="6" key="1">
    <citation type="journal article" date="2014" name="Int. J. Syst. Evol. Microbiol.">
        <title>Complete genome sequence of Corynebacterium casei LMG S-19264T (=DSM 44701T), isolated from a smear-ripened cheese.</title>
        <authorList>
            <consortium name="US DOE Joint Genome Institute (JGI-PGF)"/>
            <person name="Walter F."/>
            <person name="Albersmeier A."/>
            <person name="Kalinowski J."/>
            <person name="Ruckert C."/>
        </authorList>
    </citation>
    <scope>NUCLEOTIDE SEQUENCE</scope>
    <source>
        <strain evidence="6">CGMCC 1.16134</strain>
    </source>
</reference>
<protein>
    <submittedName>
        <fullName evidence="6">Bacitracin ABC transporter ATP-binding protein</fullName>
    </submittedName>
</protein>
<keyword evidence="3" id="KW-0547">Nucleotide-binding</keyword>
<dbReference type="InterPro" id="IPR003439">
    <property type="entry name" value="ABC_transporter-like_ATP-bd"/>
</dbReference>
<dbReference type="Proteomes" id="UP000637643">
    <property type="component" value="Unassembled WGS sequence"/>
</dbReference>
<name>A0A917CYE4_9BACL</name>
<feature type="domain" description="ABC transporter" evidence="5">
    <location>
        <begin position="6"/>
        <end position="231"/>
    </location>
</feature>
<evidence type="ECO:0000256" key="1">
    <source>
        <dbReference type="ARBA" id="ARBA00005417"/>
    </source>
</evidence>
<dbReference type="Pfam" id="PF00005">
    <property type="entry name" value="ABC_tran"/>
    <property type="match status" value="1"/>
</dbReference>
<gene>
    <name evidence="6" type="ORF">GCM10010912_52980</name>
</gene>
<keyword evidence="2" id="KW-0813">Transport</keyword>
<proteinExistence type="inferred from homology"/>
<dbReference type="PANTHER" id="PTHR43335:SF8">
    <property type="entry name" value="ABC TRANSPORTER, ATP-BINDING PROTEIN"/>
    <property type="match status" value="1"/>
</dbReference>
<comment type="caution">
    <text evidence="6">The sequence shown here is derived from an EMBL/GenBank/DDBJ whole genome shotgun (WGS) entry which is preliminary data.</text>
</comment>
<dbReference type="PROSITE" id="PS00211">
    <property type="entry name" value="ABC_TRANSPORTER_1"/>
    <property type="match status" value="1"/>
</dbReference>
<dbReference type="PANTHER" id="PTHR43335">
    <property type="entry name" value="ABC TRANSPORTER, ATP-BINDING PROTEIN"/>
    <property type="match status" value="1"/>
</dbReference>
<keyword evidence="7" id="KW-1185">Reference proteome</keyword>
<keyword evidence="4 6" id="KW-0067">ATP-binding</keyword>
<dbReference type="SMART" id="SM00382">
    <property type="entry name" value="AAA"/>
    <property type="match status" value="1"/>
</dbReference>
<evidence type="ECO:0000256" key="2">
    <source>
        <dbReference type="ARBA" id="ARBA00022448"/>
    </source>
</evidence>
<dbReference type="RefSeq" id="WP_189030235.1">
    <property type="nucleotide sequence ID" value="NZ_BMKR01000032.1"/>
</dbReference>